<name>A0ABU7V5S6_9MICO</name>
<dbReference type="Proteomes" id="UP001351900">
    <property type="component" value="Unassembled WGS sequence"/>
</dbReference>
<comment type="caution">
    <text evidence="2">The sequence shown here is derived from an EMBL/GenBank/DDBJ whole genome shotgun (WGS) entry which is preliminary data.</text>
</comment>
<sequence>MSDSSRSASPAQVARSIQRTVAIAVAAVLASAAFAGILPGSTIFLGLLNADPPLTLARIVLVAVLLGGLRRPPSSLSTRLRIVAIVTGVFAAIAVIDPHGFGLLSHGVRPPEVAASVALSGVCLATSLVDSRR</sequence>
<protein>
    <submittedName>
        <fullName evidence="2">Uncharacterized protein</fullName>
    </submittedName>
</protein>
<evidence type="ECO:0000313" key="2">
    <source>
        <dbReference type="EMBL" id="MEF2254990.1"/>
    </source>
</evidence>
<accession>A0ABU7V5S6</accession>
<keyword evidence="1" id="KW-1133">Transmembrane helix</keyword>
<keyword evidence="1" id="KW-0472">Membrane</keyword>
<organism evidence="2 3">
    <name type="scientific">Microbacterium schleiferi</name>
    <dbReference type="NCBI Taxonomy" id="69362"/>
    <lineage>
        <taxon>Bacteria</taxon>
        <taxon>Bacillati</taxon>
        <taxon>Actinomycetota</taxon>
        <taxon>Actinomycetes</taxon>
        <taxon>Micrococcales</taxon>
        <taxon>Microbacteriaceae</taxon>
        <taxon>Microbacterium</taxon>
    </lineage>
</organism>
<keyword evidence="1" id="KW-0812">Transmembrane</keyword>
<reference evidence="2 3" key="1">
    <citation type="submission" date="2024-01" db="EMBL/GenBank/DDBJ databases">
        <title>the genome sequence of strain Microbacterium schleiferi NBRC 15075.</title>
        <authorList>
            <person name="Ding Y."/>
            <person name="Zhang G."/>
        </authorList>
    </citation>
    <scope>NUCLEOTIDE SEQUENCE [LARGE SCALE GENOMIC DNA]</scope>
    <source>
        <strain evidence="2 3">NBRC 15075</strain>
    </source>
</reference>
<dbReference type="RefSeq" id="WP_331791387.1">
    <property type="nucleotide sequence ID" value="NZ_BAAAUO010000012.1"/>
</dbReference>
<feature type="transmembrane region" description="Helical" evidence="1">
    <location>
        <begin position="54"/>
        <end position="70"/>
    </location>
</feature>
<gene>
    <name evidence="2" type="ORF">V2V91_07545</name>
</gene>
<evidence type="ECO:0000313" key="3">
    <source>
        <dbReference type="Proteomes" id="UP001351900"/>
    </source>
</evidence>
<keyword evidence="3" id="KW-1185">Reference proteome</keyword>
<feature type="transmembrane region" description="Helical" evidence="1">
    <location>
        <begin position="21"/>
        <end position="48"/>
    </location>
</feature>
<proteinExistence type="predicted"/>
<feature type="transmembrane region" description="Helical" evidence="1">
    <location>
        <begin position="82"/>
        <end position="101"/>
    </location>
</feature>
<dbReference type="EMBL" id="JAZHOV010000004">
    <property type="protein sequence ID" value="MEF2254990.1"/>
    <property type="molecule type" value="Genomic_DNA"/>
</dbReference>
<evidence type="ECO:0000256" key="1">
    <source>
        <dbReference type="SAM" id="Phobius"/>
    </source>
</evidence>